<organism evidence="1 2">
    <name type="scientific">Phycomyces blakesleeanus (strain ATCC 8743b / DSM 1359 / FGSC 10004 / NBRC 33097 / NRRL 1555)</name>
    <dbReference type="NCBI Taxonomy" id="763407"/>
    <lineage>
        <taxon>Eukaryota</taxon>
        <taxon>Fungi</taxon>
        <taxon>Fungi incertae sedis</taxon>
        <taxon>Mucoromycota</taxon>
        <taxon>Mucoromycotina</taxon>
        <taxon>Mucoromycetes</taxon>
        <taxon>Mucorales</taxon>
        <taxon>Phycomycetaceae</taxon>
        <taxon>Phycomyces</taxon>
    </lineage>
</organism>
<sequence>MNTNTSATRISGSDSDISATYYIDIAQDFVALAPSLQERNQSLFNSANQASSDEVHVHDQDIGRAEENDFEAFMAPESVYSISNSVDVEFNNDYTETNEAEYNDSDNSNDYLYESVHRYSRIRNPVNINTLLIESDFVTKNVNQESYIPFYEPNTYAEAATLKFFSMFVENNVSHNVFDKCIKIVNKYMAEHGLPATNALLSYYKMDKILKDKYTVCTATYDMCMEGCVHFRDVEASNLIDEKEQCPHCGSQRFRCERDTLVSVQTFKVVHLSQQLRFKLGNSQEHAKMAYGRSHIMGSRFGVLSDVFDGGAVCRLCEGSIVCQDDILVTMFIDQFNPFDDTKMLATIIHVVNLNIDLKERYESDNMMQLAIIPGPKHPRDIGSFLEPIIKDFRMLATSGIQIQTVAGQINSYSVNGPNVFRDLPTLTSSAFFGLNEMHLLEHDIGKQLYKALGGKLNQIDRSITKSRADITTIFTVSWQSLEETTGRQKAVNWLDFLLFVVPMVVVNNFVLAKTRNAVQDLVKACAIAQQWKVTEREVNIMEE</sequence>
<accession>A0A167MEW4</accession>
<gene>
    <name evidence="1" type="ORF">PHYBLDRAFT_73061</name>
</gene>
<dbReference type="InParanoid" id="A0A167MEW4"/>
<protein>
    <submittedName>
        <fullName evidence="1">Uncharacterized protein</fullName>
    </submittedName>
</protein>
<dbReference type="RefSeq" id="XP_018290694.1">
    <property type="nucleotide sequence ID" value="XM_018442766.1"/>
</dbReference>
<dbReference type="Proteomes" id="UP000077315">
    <property type="component" value="Unassembled WGS sequence"/>
</dbReference>
<evidence type="ECO:0000313" key="2">
    <source>
        <dbReference type="Proteomes" id="UP000077315"/>
    </source>
</evidence>
<dbReference type="VEuPathDB" id="FungiDB:PHYBLDRAFT_73061"/>
<dbReference type="EMBL" id="KV440982">
    <property type="protein sequence ID" value="OAD72654.1"/>
    <property type="molecule type" value="Genomic_DNA"/>
</dbReference>
<proteinExistence type="predicted"/>
<dbReference type="GeneID" id="29003672"/>
<name>A0A167MEW4_PHYB8</name>
<dbReference type="OrthoDB" id="3261594at2759"/>
<keyword evidence="2" id="KW-1185">Reference proteome</keyword>
<dbReference type="AlphaFoldDB" id="A0A167MEW4"/>
<evidence type="ECO:0000313" key="1">
    <source>
        <dbReference type="EMBL" id="OAD72654.1"/>
    </source>
</evidence>
<reference evidence="2" key="1">
    <citation type="submission" date="2015-06" db="EMBL/GenBank/DDBJ databases">
        <title>Expansion of signal transduction pathways in fungi by whole-genome duplication.</title>
        <authorList>
            <consortium name="DOE Joint Genome Institute"/>
            <person name="Corrochano L.M."/>
            <person name="Kuo A."/>
            <person name="Marcet-Houben M."/>
            <person name="Polaino S."/>
            <person name="Salamov A."/>
            <person name="Villalobos J.M."/>
            <person name="Alvarez M.I."/>
            <person name="Avalos J."/>
            <person name="Benito E.P."/>
            <person name="Benoit I."/>
            <person name="Burger G."/>
            <person name="Camino L.P."/>
            <person name="Canovas D."/>
            <person name="Cerda-Olmedo E."/>
            <person name="Cheng J.-F."/>
            <person name="Dominguez A."/>
            <person name="Elias M."/>
            <person name="Eslava A.P."/>
            <person name="Glaser F."/>
            <person name="Grimwood J."/>
            <person name="Gutierrez G."/>
            <person name="Heitman J."/>
            <person name="Henrissat B."/>
            <person name="Iturriaga E.A."/>
            <person name="Lang B.F."/>
            <person name="Lavin J.L."/>
            <person name="Lee S."/>
            <person name="Li W."/>
            <person name="Lindquist E."/>
            <person name="Lopez-Garcia S."/>
            <person name="Luque E.M."/>
            <person name="Marcos A.T."/>
            <person name="Martin J."/>
            <person name="McCluskey K."/>
            <person name="Medina H.R."/>
            <person name="Miralles-Duran A."/>
            <person name="Miyazaki A."/>
            <person name="Munoz-Torres E."/>
            <person name="Oguiza J.A."/>
            <person name="Ohm R."/>
            <person name="Olmedo M."/>
            <person name="Orejas M."/>
            <person name="Ortiz-Castellanos L."/>
            <person name="Pisabarro A.G."/>
            <person name="Rodriguez-Romero J."/>
            <person name="Ruiz-Herrera J."/>
            <person name="Ruiz-Vazquez R."/>
            <person name="Sanz C."/>
            <person name="Schackwitz W."/>
            <person name="Schmutz J."/>
            <person name="Shahriari M."/>
            <person name="Shelest E."/>
            <person name="Silva-Franco F."/>
            <person name="Soanes D."/>
            <person name="Syed K."/>
            <person name="Tagua V.G."/>
            <person name="Talbot N.J."/>
            <person name="Thon M."/>
            <person name="De vries R.P."/>
            <person name="Wiebenga A."/>
            <person name="Yadav J.S."/>
            <person name="Braun E.L."/>
            <person name="Baker S."/>
            <person name="Garre V."/>
            <person name="Horwitz B."/>
            <person name="Torres-Martinez S."/>
            <person name="Idnurm A."/>
            <person name="Herrera-Estrella A."/>
            <person name="Gabaldon T."/>
            <person name="Grigoriev I.V."/>
        </authorList>
    </citation>
    <scope>NUCLEOTIDE SEQUENCE [LARGE SCALE GENOMIC DNA]</scope>
    <source>
        <strain evidence="2">NRRL 1555(-)</strain>
    </source>
</reference>